<name>A0ABQ8RYU2_PERAM</name>
<comment type="caution">
    <text evidence="1">The sequence shown here is derived from an EMBL/GenBank/DDBJ whole genome shotgun (WGS) entry which is preliminary data.</text>
</comment>
<evidence type="ECO:0000313" key="2">
    <source>
        <dbReference type="Proteomes" id="UP001148838"/>
    </source>
</evidence>
<protein>
    <submittedName>
        <fullName evidence="1">Uncharacterized protein</fullName>
    </submittedName>
</protein>
<proteinExistence type="predicted"/>
<organism evidence="1 2">
    <name type="scientific">Periplaneta americana</name>
    <name type="common">American cockroach</name>
    <name type="synonym">Blatta americana</name>
    <dbReference type="NCBI Taxonomy" id="6978"/>
    <lineage>
        <taxon>Eukaryota</taxon>
        <taxon>Metazoa</taxon>
        <taxon>Ecdysozoa</taxon>
        <taxon>Arthropoda</taxon>
        <taxon>Hexapoda</taxon>
        <taxon>Insecta</taxon>
        <taxon>Pterygota</taxon>
        <taxon>Neoptera</taxon>
        <taxon>Polyneoptera</taxon>
        <taxon>Dictyoptera</taxon>
        <taxon>Blattodea</taxon>
        <taxon>Blattoidea</taxon>
        <taxon>Blattidae</taxon>
        <taxon>Blattinae</taxon>
        <taxon>Periplaneta</taxon>
    </lineage>
</organism>
<reference evidence="1 2" key="1">
    <citation type="journal article" date="2022" name="Allergy">
        <title>Genome assembly and annotation of Periplaneta americana reveal a comprehensive cockroach allergen profile.</title>
        <authorList>
            <person name="Wang L."/>
            <person name="Xiong Q."/>
            <person name="Saelim N."/>
            <person name="Wang L."/>
            <person name="Nong W."/>
            <person name="Wan A.T."/>
            <person name="Shi M."/>
            <person name="Liu X."/>
            <person name="Cao Q."/>
            <person name="Hui J.H.L."/>
            <person name="Sookrung N."/>
            <person name="Leung T.F."/>
            <person name="Tungtrongchitr A."/>
            <person name="Tsui S.K.W."/>
        </authorList>
    </citation>
    <scope>NUCLEOTIDE SEQUENCE [LARGE SCALE GENOMIC DNA]</scope>
    <source>
        <strain evidence="1">PWHHKU_190912</strain>
    </source>
</reference>
<keyword evidence="2" id="KW-1185">Reference proteome</keyword>
<gene>
    <name evidence="1" type="ORF">ANN_26519</name>
</gene>
<dbReference type="Proteomes" id="UP001148838">
    <property type="component" value="Unassembled WGS sequence"/>
</dbReference>
<accession>A0ABQ8RYU2</accession>
<dbReference type="EMBL" id="JAJSOF020000039">
    <property type="protein sequence ID" value="KAJ4426720.1"/>
    <property type="molecule type" value="Genomic_DNA"/>
</dbReference>
<sequence>MAGLCEGGNEPSGSLKPFVRSGTILSCTSNMLTNWALYQGHTPKTLAPTVPRCVRNGSFSKLLSCGYHCLEPLADPELRSGVGSIPAWADYQVAFHLANRR</sequence>
<evidence type="ECO:0000313" key="1">
    <source>
        <dbReference type="EMBL" id="KAJ4426720.1"/>
    </source>
</evidence>